<evidence type="ECO:0000259" key="2">
    <source>
        <dbReference type="PROSITE" id="PS50174"/>
    </source>
</evidence>
<evidence type="ECO:0000256" key="1">
    <source>
        <dbReference type="SAM" id="MobiDB-lite"/>
    </source>
</evidence>
<dbReference type="PANTHER" id="PTHR21032:SF0">
    <property type="entry name" value="G PATCH DOMAIN-CONTAINING PROTEIN 11"/>
    <property type="match status" value="1"/>
</dbReference>
<dbReference type="Proteomes" id="UP001066276">
    <property type="component" value="Chromosome 1_2"/>
</dbReference>
<protein>
    <recommendedName>
        <fullName evidence="2">G-patch domain-containing protein</fullName>
    </recommendedName>
</protein>
<evidence type="ECO:0000313" key="4">
    <source>
        <dbReference type="Proteomes" id="UP001066276"/>
    </source>
</evidence>
<gene>
    <name evidence="3" type="ORF">NDU88_007595</name>
</gene>
<dbReference type="Pfam" id="PF01585">
    <property type="entry name" value="G-patch"/>
    <property type="match status" value="1"/>
</dbReference>
<dbReference type="SMART" id="SM00443">
    <property type="entry name" value="G_patch"/>
    <property type="match status" value="1"/>
</dbReference>
<comment type="caution">
    <text evidence="3">The sequence shown here is derived from an EMBL/GenBank/DDBJ whole genome shotgun (WGS) entry which is preliminary data.</text>
</comment>
<organism evidence="3 4">
    <name type="scientific">Pleurodeles waltl</name>
    <name type="common">Iberian ribbed newt</name>
    <dbReference type="NCBI Taxonomy" id="8319"/>
    <lineage>
        <taxon>Eukaryota</taxon>
        <taxon>Metazoa</taxon>
        <taxon>Chordata</taxon>
        <taxon>Craniata</taxon>
        <taxon>Vertebrata</taxon>
        <taxon>Euteleostomi</taxon>
        <taxon>Amphibia</taxon>
        <taxon>Batrachia</taxon>
        <taxon>Caudata</taxon>
        <taxon>Salamandroidea</taxon>
        <taxon>Salamandridae</taxon>
        <taxon>Pleurodelinae</taxon>
        <taxon>Pleurodeles</taxon>
    </lineage>
</organism>
<dbReference type="InterPro" id="IPR000467">
    <property type="entry name" value="G_patch_dom"/>
</dbReference>
<proteinExistence type="predicted"/>
<keyword evidence="4" id="KW-1185">Reference proteome</keyword>
<feature type="region of interest" description="Disordered" evidence="1">
    <location>
        <begin position="192"/>
        <end position="211"/>
    </location>
</feature>
<dbReference type="PANTHER" id="PTHR21032">
    <property type="entry name" value="G PATCH DOMAIN-CONTAINING PROTEIN 11"/>
    <property type="match status" value="1"/>
</dbReference>
<dbReference type="InterPro" id="IPR039249">
    <property type="entry name" value="GPATCH11"/>
</dbReference>
<dbReference type="PROSITE" id="PS50174">
    <property type="entry name" value="G_PATCH"/>
    <property type="match status" value="1"/>
</dbReference>
<name>A0AAV7WI75_PLEWA</name>
<sequence>MAAASDEEDDYMSAAFISTEQDIRPGIPIARRVQEAYQKEQKHKEANLKNRQKSLKEEEKERREIVLNSAIGNENKGFALLQKMGYKKGQSLGKHGDGIAEPIPLRIKTGDREGRSRLCLTPPGPLLGPIPPRGLELRRRFRRQTISSRLHLPGLSAASHIHPPGAPLVPDPPGPVLLPVPLPGTGTAEWLSAPHFRSPRTHGGVTSGSAAALRLPSSHFRVRDASASG</sequence>
<feature type="region of interest" description="Disordered" evidence="1">
    <location>
        <begin position="36"/>
        <end position="61"/>
    </location>
</feature>
<feature type="domain" description="G-patch" evidence="2">
    <location>
        <begin position="73"/>
        <end position="114"/>
    </location>
</feature>
<dbReference type="GO" id="GO:0003676">
    <property type="term" value="F:nucleic acid binding"/>
    <property type="evidence" value="ECO:0007669"/>
    <property type="project" value="InterPro"/>
</dbReference>
<reference evidence="3" key="1">
    <citation type="journal article" date="2022" name="bioRxiv">
        <title>Sequencing and chromosome-scale assembly of the giantPleurodeles waltlgenome.</title>
        <authorList>
            <person name="Brown T."/>
            <person name="Elewa A."/>
            <person name="Iarovenko S."/>
            <person name="Subramanian E."/>
            <person name="Araus A.J."/>
            <person name="Petzold A."/>
            <person name="Susuki M."/>
            <person name="Suzuki K.-i.T."/>
            <person name="Hayashi T."/>
            <person name="Toyoda A."/>
            <person name="Oliveira C."/>
            <person name="Osipova E."/>
            <person name="Leigh N.D."/>
            <person name="Simon A."/>
            <person name="Yun M.H."/>
        </authorList>
    </citation>
    <scope>NUCLEOTIDE SEQUENCE</scope>
    <source>
        <strain evidence="3">20211129_DDA</strain>
        <tissue evidence="3">Liver</tissue>
    </source>
</reference>
<dbReference type="GO" id="GO:0000776">
    <property type="term" value="C:kinetochore"/>
    <property type="evidence" value="ECO:0007669"/>
    <property type="project" value="TreeGrafter"/>
</dbReference>
<evidence type="ECO:0000313" key="3">
    <source>
        <dbReference type="EMBL" id="KAJ1212288.1"/>
    </source>
</evidence>
<dbReference type="AlphaFoldDB" id="A0AAV7WI75"/>
<dbReference type="EMBL" id="JANPWB010000002">
    <property type="protein sequence ID" value="KAJ1212288.1"/>
    <property type="molecule type" value="Genomic_DNA"/>
</dbReference>
<accession>A0AAV7WI75</accession>